<evidence type="ECO:0000313" key="1">
    <source>
        <dbReference type="EMBL" id="TFZ83615.1"/>
    </source>
</evidence>
<keyword evidence="2" id="KW-1185">Reference proteome</keyword>
<accession>A0A4Z0FDP0</accession>
<gene>
    <name evidence="1" type="ORF">E4680_03720</name>
</gene>
<proteinExistence type="predicted"/>
<sequence length="144" mass="15967">MTSRYWLTEQTGVQGSLYYRSDEADGGYEAATYELALKGVFAPIVRENGKFLLSLEARYAHVDVEYDSKYGKQDRSSDGWFVYPAIGVEFMLSGLPELGLNVEVGYRHAHHDHNVDYGNGSLSYGDSNTDSQGVIGSVGAIYYL</sequence>
<protein>
    <recommendedName>
        <fullName evidence="3">Outer membrane protein beta-barrel domain-containing protein</fullName>
    </recommendedName>
</protein>
<dbReference type="Proteomes" id="UP000297890">
    <property type="component" value="Unassembled WGS sequence"/>
</dbReference>
<evidence type="ECO:0008006" key="3">
    <source>
        <dbReference type="Google" id="ProtNLM"/>
    </source>
</evidence>
<dbReference type="RefSeq" id="WP_135281032.1">
    <property type="nucleotide sequence ID" value="NZ_SRIO01000003.1"/>
</dbReference>
<evidence type="ECO:0000313" key="2">
    <source>
        <dbReference type="Proteomes" id="UP000297890"/>
    </source>
</evidence>
<dbReference type="EMBL" id="SRIO01000003">
    <property type="protein sequence ID" value="TFZ83615.1"/>
    <property type="molecule type" value="Genomic_DNA"/>
</dbReference>
<name>A0A4Z0FDP0_9GAMM</name>
<organism evidence="1 2">
    <name type="scientific">Candidatus Macondimonas diazotrophica</name>
    <dbReference type="NCBI Taxonomy" id="2305248"/>
    <lineage>
        <taxon>Bacteria</taxon>
        <taxon>Pseudomonadati</taxon>
        <taxon>Pseudomonadota</taxon>
        <taxon>Gammaproteobacteria</taxon>
        <taxon>Chromatiales</taxon>
        <taxon>Ectothiorhodospiraceae</taxon>
        <taxon>Candidatus Macondimonas</taxon>
    </lineage>
</organism>
<dbReference type="AlphaFoldDB" id="A0A4Z0FDP0"/>
<comment type="caution">
    <text evidence="1">The sequence shown here is derived from an EMBL/GenBank/DDBJ whole genome shotgun (WGS) entry which is preliminary data.</text>
</comment>
<reference evidence="1 2" key="1">
    <citation type="journal article" date="2019" name="ISME J.">
        <title>Candidatus Macondimonas diazotrophica, a novel gammaproteobacterial genus dominating crude-oil-contaminated coastal sediments.</title>
        <authorList>
            <person name="Karthikeyan S."/>
            <person name="Konstantinidis K."/>
        </authorList>
    </citation>
    <scope>NUCLEOTIDE SEQUENCE [LARGE SCALE GENOMIC DNA]</scope>
    <source>
        <strain evidence="1 2">KTK01</strain>
    </source>
</reference>
<dbReference type="OrthoDB" id="598168at2"/>